<evidence type="ECO:0000313" key="1">
    <source>
        <dbReference type="EMBL" id="HCK00566.1"/>
    </source>
</evidence>
<proteinExistence type="predicted"/>
<organism evidence="1 2">
    <name type="scientific">Serratia grimesii</name>
    <dbReference type="NCBI Taxonomy" id="82995"/>
    <lineage>
        <taxon>Bacteria</taxon>
        <taxon>Pseudomonadati</taxon>
        <taxon>Pseudomonadota</taxon>
        <taxon>Gammaproteobacteria</taxon>
        <taxon>Enterobacterales</taxon>
        <taxon>Yersiniaceae</taxon>
        <taxon>Serratia</taxon>
    </lineage>
</organism>
<dbReference type="AlphaFoldDB" id="A0A9C7QUL8"/>
<sequence>MNVVIILVGTATFTQLTEQPPCGLGDKSDDSVEGGVWEQWTNWELSDNSKKTALLLLLDEYN</sequence>
<gene>
    <name evidence="1" type="ORF">DHV72_11135</name>
</gene>
<reference evidence="1 2" key="1">
    <citation type="journal article" date="2018" name="Nat. Biotechnol.">
        <title>A standardized bacterial taxonomy based on genome phylogeny substantially revises the tree of life.</title>
        <authorList>
            <person name="Parks D.H."/>
            <person name="Chuvochina M."/>
            <person name="Waite D.W."/>
            <person name="Rinke C."/>
            <person name="Skarshewski A."/>
            <person name="Chaumeil P.A."/>
            <person name="Hugenholtz P."/>
        </authorList>
    </citation>
    <scope>NUCLEOTIDE SEQUENCE [LARGE SCALE GENOMIC DNA]</scope>
    <source>
        <strain evidence="1">UBA11264</strain>
    </source>
</reference>
<evidence type="ECO:0000313" key="2">
    <source>
        <dbReference type="Proteomes" id="UP000262210"/>
    </source>
</evidence>
<accession>A0A9C7QUL8</accession>
<comment type="caution">
    <text evidence="1">The sequence shown here is derived from an EMBL/GenBank/DDBJ whole genome shotgun (WGS) entry which is preliminary data.</text>
</comment>
<name>A0A9C7QUL8_9GAMM</name>
<dbReference type="Proteomes" id="UP000262210">
    <property type="component" value="Unassembled WGS sequence"/>
</dbReference>
<protein>
    <submittedName>
        <fullName evidence="1">Uncharacterized protein</fullName>
    </submittedName>
</protein>
<dbReference type="EMBL" id="DPSM01000015">
    <property type="protein sequence ID" value="HCK00566.1"/>
    <property type="molecule type" value="Genomic_DNA"/>
</dbReference>